<name>A0A4U5UEH6_COLLU</name>
<keyword evidence="2" id="KW-0812">Transmembrane</keyword>
<keyword evidence="8" id="KW-0393">Immunoglobulin domain</keyword>
<dbReference type="Proteomes" id="UP000298787">
    <property type="component" value="Chromosome 6"/>
</dbReference>
<dbReference type="GO" id="GO:0043277">
    <property type="term" value="P:apoptotic cell clearance"/>
    <property type="evidence" value="ECO:0007669"/>
    <property type="project" value="TreeGrafter"/>
</dbReference>
<feature type="domain" description="Ig-like" evidence="10">
    <location>
        <begin position="97"/>
        <end position="212"/>
    </location>
</feature>
<sequence length="816" mass="89218">MICLSLTDAVVSLKPYSHRGRKRSGMAVPRSPELITASLINQTFHTSALRRGRCALGPMAHISPKLPHNAATSRWVGMEAQSHNPPLLMPAFNHNLPQKYTAQTSSSVSFSTVKVVGFFGDNVTLPCSYDTRIHGTLDFCWGRGKLPRSKCSNTILSEQGGMLSRQSSRYQLLGEVKKGNVSLTILNVQWDDAGKYSCRIEIPGWFNDQKVNIDLVIEEGPPDPLVIETREHYGRLSVCWGRGAIPNSGCNNEVIKSDGTSVTSRLSERYLLMGNLGGGDVSLTIRQVEKTDSGVYGCRVEIPGWFNDHKHQVTLTVEAAPPDPLSLEIKAVKEKSITFGWTSGFDGGEPILSYNLDLQDNKGTWQSTTIEHGELPQLTLMDLSPATTYKLRMFAINSVGKSEVSNLLIVKTREAAPDGPPLDLQLESLTSHSIRVTWKPPNPKLRNGILLSYSISYREYDHASKQYKRWQHVSVSASKEIERVVLDNLKPSTSYGVIVQAKTSAGTGPAATVPLCTTLDIVAPDPPVVELKEVQSHLISISWTPGFDGGSPITGYYLEYKEINNSWDHTDNIRIDFKPDETDATLLEINHSTYNIRMFAKNSHGTSKASNVLTVTIEETGTSTQEMETLNGTTHTPKAELCRRGWSPGLVAPERMHGPRPKKLPDVGPSGAYCGFVIGKADAKASSSKERRRIGGPPSSWQLNTVEVLDLFRGLDQLSSAVEDKWLALLNGRRVWKDGGRGGKPSSALSVPPAHGVASLAVYVRVEGRLALRLSVRSGCVYICLALEPGAWNLEPGAVCRCILDISQKTVAGSGD</sequence>
<dbReference type="InterPro" id="IPR036116">
    <property type="entry name" value="FN3_sf"/>
</dbReference>
<dbReference type="InterPro" id="IPR003599">
    <property type="entry name" value="Ig_sub"/>
</dbReference>
<evidence type="ECO:0000256" key="9">
    <source>
        <dbReference type="ARBA" id="ARBA00038203"/>
    </source>
</evidence>
<evidence type="ECO:0000256" key="7">
    <source>
        <dbReference type="ARBA" id="ARBA00023180"/>
    </source>
</evidence>
<feature type="domain" description="Fibronectin type-III" evidence="11">
    <location>
        <begin position="321"/>
        <end position="415"/>
    </location>
</feature>
<dbReference type="Gene3D" id="2.60.40.10">
    <property type="entry name" value="Immunoglobulins"/>
    <property type="match status" value="5"/>
</dbReference>
<dbReference type="PROSITE" id="PS50853">
    <property type="entry name" value="FN3"/>
    <property type="match status" value="3"/>
</dbReference>
<evidence type="ECO:0000256" key="5">
    <source>
        <dbReference type="ARBA" id="ARBA00023136"/>
    </source>
</evidence>
<feature type="domain" description="Fibronectin type-III" evidence="11">
    <location>
        <begin position="420"/>
        <end position="521"/>
    </location>
</feature>
<dbReference type="PANTHER" id="PTHR46608">
    <property type="entry name" value="T-CELL IMMUNOGLOBULIN AND MUCIN DOMAIN-CONTAINING PROTEIN 4"/>
    <property type="match status" value="1"/>
</dbReference>
<dbReference type="SUPFAM" id="SSF48726">
    <property type="entry name" value="Immunoglobulin"/>
    <property type="match status" value="2"/>
</dbReference>
<dbReference type="EMBL" id="CM014083">
    <property type="protein sequence ID" value="TKS72451.1"/>
    <property type="molecule type" value="Genomic_DNA"/>
</dbReference>
<dbReference type="InterPro" id="IPR007110">
    <property type="entry name" value="Ig-like_dom"/>
</dbReference>
<feature type="domain" description="Fibronectin type-III" evidence="11">
    <location>
        <begin position="523"/>
        <end position="620"/>
    </location>
</feature>
<dbReference type="CDD" id="cd00063">
    <property type="entry name" value="FN3"/>
    <property type="match status" value="3"/>
</dbReference>
<evidence type="ECO:0000259" key="11">
    <source>
        <dbReference type="PROSITE" id="PS50853"/>
    </source>
</evidence>
<dbReference type="InterPro" id="IPR036179">
    <property type="entry name" value="Ig-like_dom_sf"/>
</dbReference>
<evidence type="ECO:0000313" key="12">
    <source>
        <dbReference type="EMBL" id="TKS72451.1"/>
    </source>
</evidence>
<dbReference type="GO" id="GO:0016020">
    <property type="term" value="C:membrane"/>
    <property type="evidence" value="ECO:0007669"/>
    <property type="project" value="UniProtKB-SubCell"/>
</dbReference>
<dbReference type="AlphaFoldDB" id="A0A4U5UEH6"/>
<proteinExistence type="inferred from homology"/>
<reference evidence="12 13" key="1">
    <citation type="submission" date="2019-01" db="EMBL/GenBank/DDBJ databases">
        <title>Genome Assembly of Collichthys lucidus.</title>
        <authorList>
            <person name="Cai M."/>
            <person name="Xiao S."/>
        </authorList>
    </citation>
    <scope>NUCLEOTIDE SEQUENCE [LARGE SCALE GENOMIC DNA]</scope>
    <source>
        <strain evidence="12">JT15FE1705JMU</strain>
        <tissue evidence="12">Muscle</tissue>
    </source>
</reference>
<comment type="subcellular location">
    <subcellularLocation>
        <location evidence="1">Membrane</location>
        <topology evidence="1">Single-pass type I membrane protein</topology>
    </subcellularLocation>
</comment>
<dbReference type="PANTHER" id="PTHR46608:SF3">
    <property type="entry name" value="T-CELL IMMUNOGLOBULIN AND MUCIN DOMAIN-CONTAINING PROTEIN 4"/>
    <property type="match status" value="1"/>
</dbReference>
<dbReference type="FunFam" id="2.60.40.10:FF:000120">
    <property type="entry name" value="Down syndrome cell adhesion molecule like 1"/>
    <property type="match status" value="1"/>
</dbReference>
<dbReference type="SMART" id="SM00409">
    <property type="entry name" value="IG"/>
    <property type="match status" value="2"/>
</dbReference>
<dbReference type="PROSITE" id="PS50835">
    <property type="entry name" value="IG_LIKE"/>
    <property type="match status" value="1"/>
</dbReference>
<keyword evidence="6" id="KW-1015">Disulfide bond</keyword>
<evidence type="ECO:0000313" key="13">
    <source>
        <dbReference type="Proteomes" id="UP000298787"/>
    </source>
</evidence>
<evidence type="ECO:0000259" key="10">
    <source>
        <dbReference type="PROSITE" id="PS50835"/>
    </source>
</evidence>
<gene>
    <name evidence="12" type="ORF">D9C73_006525</name>
</gene>
<organism evidence="12 13">
    <name type="scientific">Collichthys lucidus</name>
    <name type="common">Big head croaker</name>
    <name type="synonym">Sciaena lucida</name>
    <dbReference type="NCBI Taxonomy" id="240159"/>
    <lineage>
        <taxon>Eukaryota</taxon>
        <taxon>Metazoa</taxon>
        <taxon>Chordata</taxon>
        <taxon>Craniata</taxon>
        <taxon>Vertebrata</taxon>
        <taxon>Euteleostomi</taxon>
        <taxon>Actinopterygii</taxon>
        <taxon>Neopterygii</taxon>
        <taxon>Teleostei</taxon>
        <taxon>Neoteleostei</taxon>
        <taxon>Acanthomorphata</taxon>
        <taxon>Eupercaria</taxon>
        <taxon>Sciaenidae</taxon>
        <taxon>Collichthys</taxon>
    </lineage>
</organism>
<dbReference type="SMART" id="SM00060">
    <property type="entry name" value="FN3"/>
    <property type="match status" value="3"/>
</dbReference>
<keyword evidence="5" id="KW-0472">Membrane</keyword>
<dbReference type="STRING" id="240159.A0A4U5UEH6"/>
<evidence type="ECO:0000256" key="3">
    <source>
        <dbReference type="ARBA" id="ARBA00022729"/>
    </source>
</evidence>
<dbReference type="SUPFAM" id="SSF49265">
    <property type="entry name" value="Fibronectin type III"/>
    <property type="match status" value="2"/>
</dbReference>
<keyword evidence="13" id="KW-1185">Reference proteome</keyword>
<evidence type="ECO:0000256" key="1">
    <source>
        <dbReference type="ARBA" id="ARBA00004479"/>
    </source>
</evidence>
<dbReference type="Pfam" id="PF00041">
    <property type="entry name" value="fn3"/>
    <property type="match status" value="3"/>
</dbReference>
<dbReference type="InterPro" id="IPR003961">
    <property type="entry name" value="FN3_dom"/>
</dbReference>
<evidence type="ECO:0000256" key="2">
    <source>
        <dbReference type="ARBA" id="ARBA00022692"/>
    </source>
</evidence>
<protein>
    <submittedName>
        <fullName evidence="12">Down syndrome cell adhesion molecule-like protein</fullName>
    </submittedName>
</protein>
<keyword evidence="7" id="KW-0325">Glycoprotein</keyword>
<keyword evidence="3" id="KW-0732">Signal</keyword>
<dbReference type="FunFam" id="2.60.40.10:FF:000774">
    <property type="entry name" value="Hepatitis A virus cellular receptor 1"/>
    <property type="match status" value="1"/>
</dbReference>
<evidence type="ECO:0000256" key="4">
    <source>
        <dbReference type="ARBA" id="ARBA00022989"/>
    </source>
</evidence>
<evidence type="ECO:0000256" key="8">
    <source>
        <dbReference type="ARBA" id="ARBA00023319"/>
    </source>
</evidence>
<dbReference type="InterPro" id="IPR013783">
    <property type="entry name" value="Ig-like_fold"/>
</dbReference>
<evidence type="ECO:0000256" key="6">
    <source>
        <dbReference type="ARBA" id="ARBA00023157"/>
    </source>
</evidence>
<dbReference type="GO" id="GO:0060097">
    <property type="term" value="P:cytoskeletal rearrangement involved in phagocytosis, engulfment"/>
    <property type="evidence" value="ECO:0007669"/>
    <property type="project" value="TreeGrafter"/>
</dbReference>
<keyword evidence="4" id="KW-1133">Transmembrane helix</keyword>
<dbReference type="Pfam" id="PF07686">
    <property type="entry name" value="V-set"/>
    <property type="match status" value="2"/>
</dbReference>
<dbReference type="GO" id="GO:0001786">
    <property type="term" value="F:phosphatidylserine binding"/>
    <property type="evidence" value="ECO:0007669"/>
    <property type="project" value="TreeGrafter"/>
</dbReference>
<dbReference type="InterPro" id="IPR013106">
    <property type="entry name" value="Ig_V-set"/>
</dbReference>
<accession>A0A4U5UEH6</accession>
<comment type="similarity">
    <text evidence="9">Belongs to the immunoglobulin superfamily. TIM family.</text>
</comment>